<dbReference type="Proteomes" id="UP000249005">
    <property type="component" value="Chromosome 1"/>
</dbReference>
<dbReference type="EMBL" id="LS483470">
    <property type="protein sequence ID" value="SQI43935.1"/>
    <property type="molecule type" value="Genomic_DNA"/>
</dbReference>
<dbReference type="EC" id="1.1.1.100" evidence="3"/>
<keyword evidence="2 3" id="KW-0560">Oxidoreductase</keyword>
<dbReference type="NCBIfam" id="NF009386">
    <property type="entry name" value="PRK12745.1"/>
    <property type="match status" value="1"/>
</dbReference>
<dbReference type="SUPFAM" id="SSF51735">
    <property type="entry name" value="NAD(P)-binding Rossmann-fold domains"/>
    <property type="match status" value="1"/>
</dbReference>
<proteinExistence type="inferred from homology"/>
<evidence type="ECO:0000313" key="4">
    <source>
        <dbReference type="Proteomes" id="UP000249005"/>
    </source>
</evidence>
<dbReference type="AlphaFoldDB" id="A0A2X4XV30"/>
<dbReference type="RefSeq" id="WP_111741610.1">
    <property type="nucleotide sequence ID" value="NZ_LR698987.1"/>
</dbReference>
<dbReference type="InterPro" id="IPR002347">
    <property type="entry name" value="SDR_fam"/>
</dbReference>
<dbReference type="PANTHER" id="PTHR43639:SF1">
    <property type="entry name" value="SHORT-CHAIN DEHYDROGENASE_REDUCTASE FAMILY PROTEIN"/>
    <property type="match status" value="1"/>
</dbReference>
<protein>
    <submittedName>
        <fullName evidence="3">3-oxoacyl-[acyl-carrier-protein] reductase FabG</fullName>
        <ecNumber evidence="3">1.1.1.100</ecNumber>
    </submittedName>
</protein>
<evidence type="ECO:0000313" key="3">
    <source>
        <dbReference type="EMBL" id="SQI43935.1"/>
    </source>
</evidence>
<evidence type="ECO:0000256" key="2">
    <source>
        <dbReference type="ARBA" id="ARBA00023002"/>
    </source>
</evidence>
<dbReference type="GO" id="GO:0004316">
    <property type="term" value="F:3-oxoacyl-[acyl-carrier-protein] reductase (NADPH) activity"/>
    <property type="evidence" value="ECO:0007669"/>
    <property type="project" value="UniProtKB-EC"/>
</dbReference>
<dbReference type="PRINTS" id="PR00081">
    <property type="entry name" value="GDHRDH"/>
</dbReference>
<organism evidence="3 4">
    <name type="scientific">Leminorella richardii</name>
    <dbReference type="NCBI Taxonomy" id="158841"/>
    <lineage>
        <taxon>Bacteria</taxon>
        <taxon>Pseudomonadati</taxon>
        <taxon>Pseudomonadota</taxon>
        <taxon>Gammaproteobacteria</taxon>
        <taxon>Enterobacterales</taxon>
        <taxon>Budviciaceae</taxon>
        <taxon>Leminorella</taxon>
    </lineage>
</organism>
<dbReference type="InterPro" id="IPR036291">
    <property type="entry name" value="NAD(P)-bd_dom_sf"/>
</dbReference>
<dbReference type="KEGG" id="lri:NCTC12151_03310"/>
<name>A0A2X4XV30_9GAMM</name>
<sequence>MKSSKPVAVVTGAARGIGKGCALELARAGFNLLINDRPDDESVMKLAQVSQECQAEGAEVECFPADVADLSQHEAMLNAAQNRWNRLDCLLNNAGISVKRRGDLLDLQPDSFDENIMVNTRAPFFLSQAFSKRLLAQPADEHQHRSIIFVSSINAVMLAMNRGEYTMAKTAVSAAARLFAARLCEAQIGVYEVRPGLIKTDMTIPATAYYDDLIANGLVPQGRWGYPEDIASTVRAMAEGKLIYTCGLPVAIDGGLSMQRF</sequence>
<dbReference type="Gene3D" id="3.40.50.720">
    <property type="entry name" value="NAD(P)-binding Rossmann-like Domain"/>
    <property type="match status" value="1"/>
</dbReference>
<evidence type="ECO:0000256" key="1">
    <source>
        <dbReference type="ARBA" id="ARBA00006484"/>
    </source>
</evidence>
<dbReference type="PANTHER" id="PTHR43639">
    <property type="entry name" value="OXIDOREDUCTASE, SHORT-CHAIN DEHYDROGENASE/REDUCTASE FAMILY (AFU_ORTHOLOGUE AFUA_5G02870)"/>
    <property type="match status" value="1"/>
</dbReference>
<gene>
    <name evidence="3" type="primary">fabG_7</name>
    <name evidence="3" type="ORF">NCTC12151_03310</name>
</gene>
<reference evidence="3 4" key="1">
    <citation type="submission" date="2018-06" db="EMBL/GenBank/DDBJ databases">
        <authorList>
            <consortium name="Pathogen Informatics"/>
            <person name="Doyle S."/>
        </authorList>
    </citation>
    <scope>NUCLEOTIDE SEQUENCE [LARGE SCALE GENOMIC DNA]</scope>
    <source>
        <strain evidence="3 4">NCTC12151</strain>
    </source>
</reference>
<dbReference type="OrthoDB" id="9788235at2"/>
<comment type="similarity">
    <text evidence="1">Belongs to the short-chain dehydrogenases/reductases (SDR) family.</text>
</comment>
<accession>A0A2X4XV30</accession>
<keyword evidence="4" id="KW-1185">Reference proteome</keyword>
<dbReference type="Pfam" id="PF13561">
    <property type="entry name" value="adh_short_C2"/>
    <property type="match status" value="1"/>
</dbReference>